<proteinExistence type="predicted"/>
<name>A0A9W8K0W5_9AGAR</name>
<feature type="region of interest" description="Disordered" evidence="1">
    <location>
        <begin position="1"/>
        <end position="155"/>
    </location>
</feature>
<sequence>MDPGAQTNIDAKGPTNAVEISHVGSKALPASPTHQQGHPHWENSTSDAAESKVSALPTSVDILPTETGSRKAQSSQDKEARRPNCSCPWESDDDSESSSDSSSDDGEYHFKGAVPRGEWNCTHQHKHRHGIRKKRREEKGGKAKARRHVQGCPCF</sequence>
<reference evidence="2" key="1">
    <citation type="submission" date="2022-07" db="EMBL/GenBank/DDBJ databases">
        <title>Genome Sequence of Agrocybe chaxingu.</title>
        <authorList>
            <person name="Buettner E."/>
        </authorList>
    </citation>
    <scope>NUCLEOTIDE SEQUENCE</scope>
    <source>
        <strain evidence="2">MP-N11</strain>
    </source>
</reference>
<feature type="compositionally biased region" description="Basic residues" evidence="1">
    <location>
        <begin position="123"/>
        <end position="149"/>
    </location>
</feature>
<dbReference type="EMBL" id="JANKHO010000504">
    <property type="protein sequence ID" value="KAJ3509114.1"/>
    <property type="molecule type" value="Genomic_DNA"/>
</dbReference>
<dbReference type="AlphaFoldDB" id="A0A9W8K0W5"/>
<keyword evidence="3" id="KW-1185">Reference proteome</keyword>
<feature type="compositionally biased region" description="Acidic residues" evidence="1">
    <location>
        <begin position="90"/>
        <end position="105"/>
    </location>
</feature>
<feature type="compositionally biased region" description="Polar residues" evidence="1">
    <location>
        <begin position="66"/>
        <end position="75"/>
    </location>
</feature>
<organism evidence="2 3">
    <name type="scientific">Agrocybe chaxingu</name>
    <dbReference type="NCBI Taxonomy" id="84603"/>
    <lineage>
        <taxon>Eukaryota</taxon>
        <taxon>Fungi</taxon>
        <taxon>Dikarya</taxon>
        <taxon>Basidiomycota</taxon>
        <taxon>Agaricomycotina</taxon>
        <taxon>Agaricomycetes</taxon>
        <taxon>Agaricomycetidae</taxon>
        <taxon>Agaricales</taxon>
        <taxon>Agaricineae</taxon>
        <taxon>Strophariaceae</taxon>
        <taxon>Agrocybe</taxon>
    </lineage>
</organism>
<evidence type="ECO:0000256" key="1">
    <source>
        <dbReference type="SAM" id="MobiDB-lite"/>
    </source>
</evidence>
<evidence type="ECO:0000313" key="3">
    <source>
        <dbReference type="Proteomes" id="UP001148786"/>
    </source>
</evidence>
<dbReference type="Proteomes" id="UP001148786">
    <property type="component" value="Unassembled WGS sequence"/>
</dbReference>
<feature type="compositionally biased region" description="Polar residues" evidence="1">
    <location>
        <begin position="32"/>
        <end position="48"/>
    </location>
</feature>
<comment type="caution">
    <text evidence="2">The sequence shown here is derived from an EMBL/GenBank/DDBJ whole genome shotgun (WGS) entry which is preliminary data.</text>
</comment>
<gene>
    <name evidence="2" type="ORF">NLJ89_g5386</name>
</gene>
<accession>A0A9W8K0W5</accession>
<protein>
    <submittedName>
        <fullName evidence="2">Uncharacterized protein</fullName>
    </submittedName>
</protein>
<evidence type="ECO:0000313" key="2">
    <source>
        <dbReference type="EMBL" id="KAJ3509114.1"/>
    </source>
</evidence>